<dbReference type="Pfam" id="PF01553">
    <property type="entry name" value="Acyltransferase"/>
    <property type="match status" value="1"/>
</dbReference>
<dbReference type="InterPro" id="IPR050237">
    <property type="entry name" value="ATP-dep_AMP-bd_enzyme"/>
</dbReference>
<dbReference type="KEGG" id="gbi:PG2T_02995"/>
<dbReference type="CDD" id="cd07989">
    <property type="entry name" value="LPLAT_AGPAT-like"/>
    <property type="match status" value="1"/>
</dbReference>
<dbReference type="InterPro" id="IPR042099">
    <property type="entry name" value="ANL_N_sf"/>
</dbReference>
<dbReference type="GO" id="GO:0016746">
    <property type="term" value="F:acyltransferase activity"/>
    <property type="evidence" value="ECO:0007669"/>
    <property type="project" value="InterPro"/>
</dbReference>
<dbReference type="InterPro" id="IPR000873">
    <property type="entry name" value="AMP-dep_synth/lig_dom"/>
</dbReference>
<keyword evidence="3" id="KW-1185">Reference proteome</keyword>
<dbReference type="Pfam" id="PF00550">
    <property type="entry name" value="PP-binding"/>
    <property type="match status" value="1"/>
</dbReference>
<proteinExistence type="predicted"/>
<accession>A0A1B1YR43</accession>
<dbReference type="Pfam" id="PF00501">
    <property type="entry name" value="AMP-binding"/>
    <property type="match status" value="1"/>
</dbReference>
<dbReference type="SUPFAM" id="SSF47336">
    <property type="entry name" value="ACP-like"/>
    <property type="match status" value="1"/>
</dbReference>
<dbReference type="EMBL" id="CP014671">
    <property type="protein sequence ID" value="ANX03258.1"/>
    <property type="molecule type" value="Genomic_DNA"/>
</dbReference>
<dbReference type="PANTHER" id="PTHR43767:SF1">
    <property type="entry name" value="NONRIBOSOMAL PEPTIDE SYNTHASE PES1 (EUROFUNG)-RELATED"/>
    <property type="match status" value="1"/>
</dbReference>
<evidence type="ECO:0000259" key="1">
    <source>
        <dbReference type="SMART" id="SM00563"/>
    </source>
</evidence>
<dbReference type="InterPro" id="IPR020845">
    <property type="entry name" value="AMP-binding_CS"/>
</dbReference>
<dbReference type="SUPFAM" id="SSF56801">
    <property type="entry name" value="Acetyl-CoA synthetase-like"/>
    <property type="match status" value="1"/>
</dbReference>
<sequence>MSVQIAPAPDLATLLRGLDGFGDAPALRWFAAAGEQALSYRELAQRLEAAAARLRAHGVSRGGRVLLLAESGLPWAIGALAVLRAGGVLLPLDAHSPDDTLQHVLTDAAPVLVLTDAEHAPRCAGCGAPVLLVDGLAESDPVPTVPADAGIDPASPAVMFYTSGTTGPPKGVPLSHANLLYQLRTVAALDLARPGDRVLLPLPMHHVYPFVIGLLLPIVAGVTLLLPGATTGAQIMQALREGRASVLIGVPRLYRALLEGIDGRVAGLPPVSRHLLGGLRAAARWSAPRLGAGVARRLLAPLHRQMAPQLRLLACGGAALDADLDAALTALGWQVAVGYGLTETSPLLTLRMPGQCRSGSAGRAVPGTELRLAAPEAGEEDLPAGAGAIEVRGPGVFGGYFDLPQANRQAFTADGWFRTGDLGRLDEDGCLEVLGRASTLIVTESGKNIQPEEVEAVYQAHPLIAEAAVLQVDRRLVALLVPQQPATEAALREAVAEQSRQLPSYQRVVEFALTFEPLARTALGKLRRHLLAERYRQARQAAGGPPPDAAPLAAADQALLRDPRARAVWDFLHERYPDRPLTPDSHVQLDLGLDSLGWLNLGMDIAARSGAQLSEDAIARIATVRDLLREVSLADTAPPATLLDDPLAALDAQQRRWLRPVPVWLMPLRAALLGLTWLLMRVFFRLRVTGREHLPASGPFLLAPNHGSYLDAPALGAALGRRGLRELCWAGWTGIMLGSPLMRAISRLARVLPMDSERRALSSLAFGLAALRAGNALVWFPEGARSRTGALEPFLPGIGLLLEHTDVPVLPVYIEGAYRAWPIHRRWPQAGRISVHIGAPIRATELLAGPGPGQPHERAARALREAVAGLIRARLAGPPAP</sequence>
<dbReference type="Gene3D" id="3.40.50.12780">
    <property type="entry name" value="N-terminal domain of ligase-like"/>
    <property type="match status" value="1"/>
</dbReference>
<dbReference type="InterPro" id="IPR002123">
    <property type="entry name" value="Plipid/glycerol_acylTrfase"/>
</dbReference>
<dbReference type="Gene3D" id="1.10.1200.10">
    <property type="entry name" value="ACP-like"/>
    <property type="match status" value="1"/>
</dbReference>
<reference evidence="3" key="1">
    <citation type="submission" date="2016-03" db="EMBL/GenBank/DDBJ databases">
        <title>Complete genome sequence of Solimmundus cernigliae, representing a novel lineage of polycyclic aromatic hydrocarbon degraders within the Gammaproteobacteria.</title>
        <authorList>
            <person name="Singleton D.R."/>
            <person name="Dickey A.N."/>
            <person name="Scholl E.H."/>
            <person name="Wright F.A."/>
            <person name="Aitken M.D."/>
        </authorList>
    </citation>
    <scope>NUCLEOTIDE SEQUENCE [LARGE SCALE GENOMIC DNA]</scope>
    <source>
        <strain evidence="3">TR3.2</strain>
    </source>
</reference>
<feature type="domain" description="Phospholipid/glycerol acyltransferase" evidence="1">
    <location>
        <begin position="700"/>
        <end position="817"/>
    </location>
</feature>
<dbReference type="SUPFAM" id="SSF69593">
    <property type="entry name" value="Glycerol-3-phosphate (1)-acyltransferase"/>
    <property type="match status" value="1"/>
</dbReference>
<dbReference type="InterPro" id="IPR025110">
    <property type="entry name" value="AMP-bd_C"/>
</dbReference>
<dbReference type="SMART" id="SM00563">
    <property type="entry name" value="PlsC"/>
    <property type="match status" value="1"/>
</dbReference>
<name>A0A1B1YR43_9GAMM</name>
<dbReference type="Gene3D" id="3.30.300.30">
    <property type="match status" value="1"/>
</dbReference>
<dbReference type="InterPro" id="IPR036736">
    <property type="entry name" value="ACP-like_sf"/>
</dbReference>
<dbReference type="PROSITE" id="PS00455">
    <property type="entry name" value="AMP_BINDING"/>
    <property type="match status" value="1"/>
</dbReference>
<gene>
    <name evidence="2" type="ORF">PG2T_02995</name>
</gene>
<dbReference type="InterPro" id="IPR009081">
    <property type="entry name" value="PP-bd_ACP"/>
</dbReference>
<dbReference type="Pfam" id="PF13193">
    <property type="entry name" value="AMP-binding_C"/>
    <property type="match status" value="1"/>
</dbReference>
<evidence type="ECO:0000313" key="3">
    <source>
        <dbReference type="Proteomes" id="UP000092952"/>
    </source>
</evidence>
<dbReference type="OrthoDB" id="5296889at2"/>
<dbReference type="Proteomes" id="UP000092952">
    <property type="component" value="Chromosome"/>
</dbReference>
<dbReference type="STRING" id="1810504.PG2T_02995"/>
<dbReference type="PANTHER" id="PTHR43767">
    <property type="entry name" value="LONG-CHAIN-FATTY-ACID--COA LIGASE"/>
    <property type="match status" value="1"/>
</dbReference>
<dbReference type="InParanoid" id="A0A1B1YR43"/>
<protein>
    <recommendedName>
        <fullName evidence="1">Phospholipid/glycerol acyltransferase domain-containing protein</fullName>
    </recommendedName>
</protein>
<dbReference type="AlphaFoldDB" id="A0A1B1YR43"/>
<organism evidence="2 3">
    <name type="scientific">Immundisolibacter cernigliae</name>
    <dbReference type="NCBI Taxonomy" id="1810504"/>
    <lineage>
        <taxon>Bacteria</taxon>
        <taxon>Pseudomonadati</taxon>
        <taxon>Pseudomonadota</taxon>
        <taxon>Gammaproteobacteria</taxon>
        <taxon>Immundisolibacterales</taxon>
        <taxon>Immundisolibacteraceae</taxon>
        <taxon>Immundisolibacter</taxon>
    </lineage>
</organism>
<dbReference type="GO" id="GO:0016878">
    <property type="term" value="F:acid-thiol ligase activity"/>
    <property type="evidence" value="ECO:0007669"/>
    <property type="project" value="UniProtKB-ARBA"/>
</dbReference>
<evidence type="ECO:0000313" key="2">
    <source>
        <dbReference type="EMBL" id="ANX03258.1"/>
    </source>
</evidence>
<dbReference type="InterPro" id="IPR045851">
    <property type="entry name" value="AMP-bd_C_sf"/>
</dbReference>